<comment type="caution">
    <text evidence="2">The sequence shown here is derived from an EMBL/GenBank/DDBJ whole genome shotgun (WGS) entry which is preliminary data.</text>
</comment>
<proteinExistence type="predicted"/>
<dbReference type="EMBL" id="JAUCMV010000001">
    <property type="protein sequence ID" value="KAK0422057.1"/>
    <property type="molecule type" value="Genomic_DNA"/>
</dbReference>
<accession>A0AA39M5U6</accession>
<organism evidence="2 3">
    <name type="scientific">Steinernema hermaphroditum</name>
    <dbReference type="NCBI Taxonomy" id="289476"/>
    <lineage>
        <taxon>Eukaryota</taxon>
        <taxon>Metazoa</taxon>
        <taxon>Ecdysozoa</taxon>
        <taxon>Nematoda</taxon>
        <taxon>Chromadorea</taxon>
        <taxon>Rhabditida</taxon>
        <taxon>Tylenchina</taxon>
        <taxon>Panagrolaimomorpha</taxon>
        <taxon>Strongyloidoidea</taxon>
        <taxon>Steinernematidae</taxon>
        <taxon>Steinernema</taxon>
    </lineage>
</organism>
<protein>
    <submittedName>
        <fullName evidence="2">Uncharacterized protein</fullName>
    </submittedName>
</protein>
<feature type="compositionally biased region" description="Polar residues" evidence="1">
    <location>
        <begin position="150"/>
        <end position="160"/>
    </location>
</feature>
<evidence type="ECO:0000313" key="3">
    <source>
        <dbReference type="Proteomes" id="UP001175271"/>
    </source>
</evidence>
<dbReference type="Proteomes" id="UP001175271">
    <property type="component" value="Unassembled WGS sequence"/>
</dbReference>
<feature type="region of interest" description="Disordered" evidence="1">
    <location>
        <begin position="123"/>
        <end position="206"/>
    </location>
</feature>
<gene>
    <name evidence="2" type="ORF">QR680_007339</name>
</gene>
<reference evidence="2" key="1">
    <citation type="submission" date="2023-06" db="EMBL/GenBank/DDBJ databases">
        <title>Genomic analysis of the entomopathogenic nematode Steinernema hermaphroditum.</title>
        <authorList>
            <person name="Schwarz E.M."/>
            <person name="Heppert J.K."/>
            <person name="Baniya A."/>
            <person name="Schwartz H.T."/>
            <person name="Tan C.-H."/>
            <person name="Antoshechkin I."/>
            <person name="Sternberg P.W."/>
            <person name="Goodrich-Blair H."/>
            <person name="Dillman A.R."/>
        </authorList>
    </citation>
    <scope>NUCLEOTIDE SEQUENCE</scope>
    <source>
        <strain evidence="2">PS9179</strain>
        <tissue evidence="2">Whole animal</tissue>
    </source>
</reference>
<evidence type="ECO:0000313" key="2">
    <source>
        <dbReference type="EMBL" id="KAK0422057.1"/>
    </source>
</evidence>
<keyword evidence="3" id="KW-1185">Reference proteome</keyword>
<dbReference type="AlphaFoldDB" id="A0AA39M5U6"/>
<evidence type="ECO:0000256" key="1">
    <source>
        <dbReference type="SAM" id="MobiDB-lite"/>
    </source>
</evidence>
<sequence length="229" mass="25100">MADAQVAHPHHDEHNKRVSFGAEDQVKMIVYEEGPIEHTTVHTSYVSDVGTPSKIRVTSTENNDPLFPTQISPPQQIEEIRHVPVSPPLPSLLKRMEQENTENPFRPDEVLFHEVDPIVEAYRTKPYPPSNPSSPLASPTKHNRRPSGGASPQQNGNSSNTEEHERLLKSTTVDATDANGGTPATKKGGPALPDVNDIAPPMVNGEQPGHVELVHIDEKKKKCACCSIQ</sequence>
<name>A0AA39M5U6_9BILA</name>